<comment type="caution">
    <text evidence="12">The sequence shown here is derived from an EMBL/GenBank/DDBJ whole genome shotgun (WGS) entry which is preliminary data.</text>
</comment>
<feature type="domain" description="C2H2-type" evidence="11">
    <location>
        <begin position="243"/>
        <end position="275"/>
    </location>
</feature>
<dbReference type="PROSITE" id="PS50157">
    <property type="entry name" value="ZINC_FINGER_C2H2_2"/>
    <property type="match status" value="3"/>
</dbReference>
<evidence type="ECO:0000256" key="1">
    <source>
        <dbReference type="ARBA" id="ARBA00004123"/>
    </source>
</evidence>
<feature type="region of interest" description="Disordered" evidence="10">
    <location>
        <begin position="171"/>
        <end position="202"/>
    </location>
</feature>
<accession>A0A1X2GFT9</accession>
<dbReference type="GO" id="GO:0005634">
    <property type="term" value="C:nucleus"/>
    <property type="evidence" value="ECO:0007669"/>
    <property type="project" value="UniProtKB-SubCell"/>
</dbReference>
<protein>
    <recommendedName>
        <fullName evidence="11">C2H2-type domain-containing protein</fullName>
    </recommendedName>
</protein>
<feature type="domain" description="C2H2-type" evidence="11">
    <location>
        <begin position="302"/>
        <end position="330"/>
    </location>
</feature>
<evidence type="ECO:0000259" key="11">
    <source>
        <dbReference type="PROSITE" id="PS50157"/>
    </source>
</evidence>
<keyword evidence="8" id="KW-0539">Nucleus</keyword>
<dbReference type="OrthoDB" id="654211at2759"/>
<organism evidence="12 13">
    <name type="scientific">Hesseltinella vesiculosa</name>
    <dbReference type="NCBI Taxonomy" id="101127"/>
    <lineage>
        <taxon>Eukaryota</taxon>
        <taxon>Fungi</taxon>
        <taxon>Fungi incertae sedis</taxon>
        <taxon>Mucoromycota</taxon>
        <taxon>Mucoromycotina</taxon>
        <taxon>Mucoromycetes</taxon>
        <taxon>Mucorales</taxon>
        <taxon>Cunninghamellaceae</taxon>
        <taxon>Hesseltinella</taxon>
    </lineage>
</organism>
<evidence type="ECO:0000256" key="5">
    <source>
        <dbReference type="ARBA" id="ARBA00022771"/>
    </source>
</evidence>
<dbReference type="STRING" id="101127.A0A1X2GFT9"/>
<sequence length="426" mass="47480">MDTYLITPPYEEEQFYDPQLLLTTSDSLAKPSMSWISPPYTPMLPFHQVGIAPPTPITTPTEQSTLPVGSLSEFDMTQWEDFLSKFPNGGTSEMLDQGLPGCATTHPTFYDMTDQQSVGLCYSSVEPDTLLSTSSSVYEDAPVTSNEPMLVISPEATTLLPTSLHNLPVDSPPAKSVSVQHPACSPTPITKKGASKKPSVHEDGKEQDVHICRWTNCRTETATLDELITHLREEHVGSGKASYHCEWIGCARNGKPFMKRHKMHNHLRTHTGERPFVCDVPGMKKAHGVTMQSRPLNLFFFYGYLIDCEKRFSRPDSLNTHIRTHSNIRPYTCPVNGCPKAYFHSRSLRKHVKGHEAAGIFVAKRTNRNRKPKVTIDPSFAANHTLPSLASSPSVYPMVSPMPFHSHTPALVSPILYQDAPLQYHL</sequence>
<comment type="subcellular location">
    <subcellularLocation>
        <location evidence="1">Nucleus</location>
    </subcellularLocation>
</comment>
<keyword evidence="7" id="KW-0238">DNA-binding</keyword>
<proteinExistence type="inferred from homology"/>
<dbReference type="PANTHER" id="PTHR45718:SF8">
    <property type="entry name" value="GLIS FAMILY ZINC FINGER 2"/>
    <property type="match status" value="1"/>
</dbReference>
<evidence type="ECO:0000256" key="7">
    <source>
        <dbReference type="ARBA" id="ARBA00023125"/>
    </source>
</evidence>
<comment type="similarity">
    <text evidence="2">Belongs to the GLI C2H2-type zinc-finger protein family.</text>
</comment>
<keyword evidence="5 9" id="KW-0863">Zinc-finger</keyword>
<keyword evidence="6" id="KW-0862">Zinc</keyword>
<dbReference type="AlphaFoldDB" id="A0A1X2GFT9"/>
<dbReference type="PROSITE" id="PS00028">
    <property type="entry name" value="ZINC_FINGER_C2H2_1"/>
    <property type="match status" value="1"/>
</dbReference>
<evidence type="ECO:0000256" key="3">
    <source>
        <dbReference type="ARBA" id="ARBA00022723"/>
    </source>
</evidence>
<dbReference type="PANTHER" id="PTHR45718">
    <property type="entry name" value="TRANSCRIPTIONAL ACTIVATOR CUBITUS INTERRUPTUS"/>
    <property type="match status" value="1"/>
</dbReference>
<evidence type="ECO:0000256" key="9">
    <source>
        <dbReference type="PROSITE-ProRule" id="PRU00042"/>
    </source>
</evidence>
<dbReference type="Proteomes" id="UP000242146">
    <property type="component" value="Unassembled WGS sequence"/>
</dbReference>
<evidence type="ECO:0000313" key="13">
    <source>
        <dbReference type="Proteomes" id="UP000242146"/>
    </source>
</evidence>
<dbReference type="GO" id="GO:0000981">
    <property type="term" value="F:DNA-binding transcription factor activity, RNA polymerase II-specific"/>
    <property type="evidence" value="ECO:0007669"/>
    <property type="project" value="TreeGrafter"/>
</dbReference>
<keyword evidence="4" id="KW-0677">Repeat</keyword>
<dbReference type="Pfam" id="PF23561">
    <property type="entry name" value="zf-C2H2_15"/>
    <property type="match status" value="1"/>
</dbReference>
<dbReference type="InterPro" id="IPR056436">
    <property type="entry name" value="Znf-C2H2_ZIC1-5/GLI1-3-like"/>
</dbReference>
<name>A0A1X2GFT9_9FUNG</name>
<dbReference type="GO" id="GO:0008270">
    <property type="term" value="F:zinc ion binding"/>
    <property type="evidence" value="ECO:0007669"/>
    <property type="project" value="UniProtKB-KW"/>
</dbReference>
<gene>
    <name evidence="12" type="ORF">DM01DRAFT_1408111</name>
</gene>
<dbReference type="EMBL" id="MCGT01000017">
    <property type="protein sequence ID" value="ORX52785.1"/>
    <property type="molecule type" value="Genomic_DNA"/>
</dbReference>
<evidence type="ECO:0000313" key="12">
    <source>
        <dbReference type="EMBL" id="ORX52785.1"/>
    </source>
</evidence>
<dbReference type="InterPro" id="IPR036236">
    <property type="entry name" value="Znf_C2H2_sf"/>
</dbReference>
<evidence type="ECO:0000256" key="2">
    <source>
        <dbReference type="ARBA" id="ARBA00010831"/>
    </source>
</evidence>
<dbReference type="InterPro" id="IPR043359">
    <property type="entry name" value="GLI-like"/>
</dbReference>
<evidence type="ECO:0000256" key="8">
    <source>
        <dbReference type="ARBA" id="ARBA00023242"/>
    </source>
</evidence>
<keyword evidence="3" id="KW-0479">Metal-binding</keyword>
<evidence type="ECO:0000256" key="10">
    <source>
        <dbReference type="SAM" id="MobiDB-lite"/>
    </source>
</evidence>
<reference evidence="12 13" key="1">
    <citation type="submission" date="2016-07" db="EMBL/GenBank/DDBJ databases">
        <title>Pervasive Adenine N6-methylation of Active Genes in Fungi.</title>
        <authorList>
            <consortium name="DOE Joint Genome Institute"/>
            <person name="Mondo S.J."/>
            <person name="Dannebaum R.O."/>
            <person name="Kuo R.C."/>
            <person name="Labutti K."/>
            <person name="Haridas S."/>
            <person name="Kuo A."/>
            <person name="Salamov A."/>
            <person name="Ahrendt S.R."/>
            <person name="Lipzen A."/>
            <person name="Sullivan W."/>
            <person name="Andreopoulos W.B."/>
            <person name="Clum A."/>
            <person name="Lindquist E."/>
            <person name="Daum C."/>
            <person name="Ramamoorthy G.K."/>
            <person name="Gryganskyi A."/>
            <person name="Culley D."/>
            <person name="Magnuson J.K."/>
            <person name="James T.Y."/>
            <person name="O'Malley M.A."/>
            <person name="Stajich J.E."/>
            <person name="Spatafora J.W."/>
            <person name="Visel A."/>
            <person name="Grigoriev I.V."/>
        </authorList>
    </citation>
    <scope>NUCLEOTIDE SEQUENCE [LARGE SCALE GENOMIC DNA]</scope>
    <source>
        <strain evidence="12 13">NRRL 3301</strain>
    </source>
</reference>
<dbReference type="SMART" id="SM00355">
    <property type="entry name" value="ZnF_C2H2"/>
    <property type="match status" value="4"/>
</dbReference>
<evidence type="ECO:0000256" key="4">
    <source>
        <dbReference type="ARBA" id="ARBA00022737"/>
    </source>
</evidence>
<keyword evidence="13" id="KW-1185">Reference proteome</keyword>
<dbReference type="Gene3D" id="3.30.160.60">
    <property type="entry name" value="Classic Zinc Finger"/>
    <property type="match status" value="4"/>
</dbReference>
<feature type="domain" description="C2H2-type" evidence="11">
    <location>
        <begin position="331"/>
        <end position="355"/>
    </location>
</feature>
<dbReference type="Pfam" id="PF00096">
    <property type="entry name" value="zf-C2H2"/>
    <property type="match status" value="2"/>
</dbReference>
<dbReference type="GO" id="GO:0000978">
    <property type="term" value="F:RNA polymerase II cis-regulatory region sequence-specific DNA binding"/>
    <property type="evidence" value="ECO:0007669"/>
    <property type="project" value="TreeGrafter"/>
</dbReference>
<dbReference type="SUPFAM" id="SSF57667">
    <property type="entry name" value="beta-beta-alpha zinc fingers"/>
    <property type="match status" value="3"/>
</dbReference>
<dbReference type="InterPro" id="IPR013087">
    <property type="entry name" value="Znf_C2H2_type"/>
</dbReference>
<evidence type="ECO:0000256" key="6">
    <source>
        <dbReference type="ARBA" id="ARBA00022833"/>
    </source>
</evidence>